<dbReference type="HOGENOM" id="CLU_768204_0_0_1"/>
<organism evidence="3 4">
    <name type="scientific">Dictyostelium discoideum</name>
    <name type="common">Social amoeba</name>
    <dbReference type="NCBI Taxonomy" id="44689"/>
    <lineage>
        <taxon>Eukaryota</taxon>
        <taxon>Amoebozoa</taxon>
        <taxon>Evosea</taxon>
        <taxon>Eumycetozoa</taxon>
        <taxon>Dictyostelia</taxon>
        <taxon>Dictyosteliales</taxon>
        <taxon>Dictyosteliaceae</taxon>
        <taxon>Dictyostelium</taxon>
    </lineage>
</organism>
<dbReference type="Gene3D" id="1.20.58.80">
    <property type="entry name" value="Phosphotransferase system, lactose/cellobiose-type IIA subunit"/>
    <property type="match status" value="1"/>
</dbReference>
<dbReference type="Proteomes" id="UP000002195">
    <property type="component" value="Unassembled WGS sequence"/>
</dbReference>
<dbReference type="SMR" id="Q54RJ5"/>
<dbReference type="GeneID" id="8623927"/>
<evidence type="ECO:0000313" key="4">
    <source>
        <dbReference type="Proteomes" id="UP000002195"/>
    </source>
</evidence>
<gene>
    <name evidence="3" type="ORF">DDB_G0283107</name>
</gene>
<dbReference type="PANTHER" id="PTHR37327">
    <property type="entry name" value="CHROMOSOME 1, WHOLE GENOME SHOTGUN SEQUENCE"/>
    <property type="match status" value="1"/>
</dbReference>
<dbReference type="PaxDb" id="44689-DDB0302574"/>
<proteinExistence type="predicted"/>
<dbReference type="eggNOG" id="ENOG502S5AI">
    <property type="taxonomic scope" value="Eukaryota"/>
</dbReference>
<dbReference type="InParanoid" id="Q54RJ5"/>
<keyword evidence="4" id="KW-1185">Reference proteome</keyword>
<dbReference type="CDD" id="cd02681">
    <property type="entry name" value="MIT_calpain7_1"/>
    <property type="match status" value="1"/>
</dbReference>
<protein>
    <submittedName>
        <fullName evidence="3">Microtubule interacting and transport domain-containing protein</fullName>
    </submittedName>
</protein>
<dbReference type="VEuPathDB" id="AmoebaDB:DDB_G0283107"/>
<comment type="caution">
    <text evidence="3">The sequence shown here is derived from an EMBL/GenBank/DDBJ whole genome shotgun (WGS) entry which is preliminary data.</text>
</comment>
<dbReference type="dictyBase" id="DDB_G0283107"/>
<dbReference type="InterPro" id="IPR036181">
    <property type="entry name" value="MIT_dom_sf"/>
</dbReference>
<dbReference type="SUPFAM" id="SSF116846">
    <property type="entry name" value="MIT domain"/>
    <property type="match status" value="1"/>
</dbReference>
<dbReference type="AlphaFoldDB" id="Q54RJ5"/>
<dbReference type="RefSeq" id="XP_639241.1">
    <property type="nucleotide sequence ID" value="XM_634149.1"/>
</dbReference>
<feature type="domain" description="MIT" evidence="2">
    <location>
        <begin position="12"/>
        <end position="76"/>
    </location>
</feature>
<dbReference type="PANTHER" id="PTHR37327:SF1">
    <property type="entry name" value="MICROTUBULE INTERACTING AND TRANSPORT DOMAIN-CONTAINING PROTEIN"/>
    <property type="match status" value="1"/>
</dbReference>
<reference evidence="3 4" key="1">
    <citation type="journal article" date="2005" name="Nature">
        <title>The genome of the social amoeba Dictyostelium discoideum.</title>
        <authorList>
            <consortium name="The Dictyostelium discoideum Sequencing Consortium"/>
            <person name="Eichinger L."/>
            <person name="Pachebat J.A."/>
            <person name="Glockner G."/>
            <person name="Rajandream M.A."/>
            <person name="Sucgang R."/>
            <person name="Berriman M."/>
            <person name="Song J."/>
            <person name="Olsen R."/>
            <person name="Szafranski K."/>
            <person name="Xu Q."/>
            <person name="Tunggal B."/>
            <person name="Kummerfeld S."/>
            <person name="Madera M."/>
            <person name="Konfortov B.A."/>
            <person name="Rivero F."/>
            <person name="Bankier A.T."/>
            <person name="Lehmann R."/>
            <person name="Hamlin N."/>
            <person name="Davies R."/>
            <person name="Gaudet P."/>
            <person name="Fey P."/>
            <person name="Pilcher K."/>
            <person name="Chen G."/>
            <person name="Saunders D."/>
            <person name="Sodergren E."/>
            <person name="Davis P."/>
            <person name="Kerhornou A."/>
            <person name="Nie X."/>
            <person name="Hall N."/>
            <person name="Anjard C."/>
            <person name="Hemphill L."/>
            <person name="Bason N."/>
            <person name="Farbrother P."/>
            <person name="Desany B."/>
            <person name="Just E."/>
            <person name="Morio T."/>
            <person name="Rost R."/>
            <person name="Churcher C."/>
            <person name="Cooper J."/>
            <person name="Haydock S."/>
            <person name="van Driessche N."/>
            <person name="Cronin A."/>
            <person name="Goodhead I."/>
            <person name="Muzny D."/>
            <person name="Mourier T."/>
            <person name="Pain A."/>
            <person name="Lu M."/>
            <person name="Harper D."/>
            <person name="Lindsay R."/>
            <person name="Hauser H."/>
            <person name="James K."/>
            <person name="Quiles M."/>
            <person name="Madan Babu M."/>
            <person name="Saito T."/>
            <person name="Buchrieser C."/>
            <person name="Wardroper A."/>
            <person name="Felder M."/>
            <person name="Thangavelu M."/>
            <person name="Johnson D."/>
            <person name="Knights A."/>
            <person name="Loulseged H."/>
            <person name="Mungall K."/>
            <person name="Oliver K."/>
            <person name="Price C."/>
            <person name="Quail M.A."/>
            <person name="Urushihara H."/>
            <person name="Hernandez J."/>
            <person name="Rabbinowitsch E."/>
            <person name="Steffen D."/>
            <person name="Sanders M."/>
            <person name="Ma J."/>
            <person name="Kohara Y."/>
            <person name="Sharp S."/>
            <person name="Simmonds M."/>
            <person name="Spiegler S."/>
            <person name="Tivey A."/>
            <person name="Sugano S."/>
            <person name="White B."/>
            <person name="Walker D."/>
            <person name="Woodward J."/>
            <person name="Winckler T."/>
            <person name="Tanaka Y."/>
            <person name="Shaulsky G."/>
            <person name="Schleicher M."/>
            <person name="Weinstock G."/>
            <person name="Rosenthal A."/>
            <person name="Cox E.C."/>
            <person name="Chisholm R.L."/>
            <person name="Gibbs R."/>
            <person name="Loomis W.F."/>
            <person name="Platzer M."/>
            <person name="Kay R.R."/>
            <person name="Williams J."/>
            <person name="Dear P.H."/>
            <person name="Noegel A.A."/>
            <person name="Barrell B."/>
            <person name="Kuspa A."/>
        </authorList>
    </citation>
    <scope>NUCLEOTIDE SEQUENCE [LARGE SCALE GENOMIC DNA]</scope>
    <source>
        <strain evidence="3 4">AX4</strain>
    </source>
</reference>
<feature type="compositionally biased region" description="Low complexity" evidence="1">
    <location>
        <begin position="184"/>
        <end position="209"/>
    </location>
</feature>
<dbReference type="OMA" id="QGQLFER"/>
<name>Q54RJ5_DICDI</name>
<accession>Q54RJ5</accession>
<sequence length="361" mass="41174">MSENPTVLNSVRQALALARIGVNADNRGDYAVAIHNYREASNLLNASEDLSTLNDEHYKTMIEKSKQYLDRADMLEQLLQGQQGGATSTKENFTFVEEIPIVSSGFLDPIPAFPSYKPFWLMRVLSKTIKSGAYLTPRLYIPKSIWQQTGCKFTAVETKIKSLEVLQECLQNLKKLHIQHTPPSSHQSDQQSSQQQQQQQSQQQHNHSSLPFDKNNIETVSKETDSFCSQLDIIQNSLHFHLSFIPEIKIEKVNEKGWANKMKKFGNSLAKGAVRLAPSSKLEGQDYIGLLNSVFEESQFLESWMNCCESIGHSSLSNRLRRVGEFFSVVICSFVMKDFTILLERYMRKSLQTFMTINKFK</sequence>
<evidence type="ECO:0000256" key="1">
    <source>
        <dbReference type="SAM" id="MobiDB-lite"/>
    </source>
</evidence>
<dbReference type="EMBL" id="AAFI02000050">
    <property type="protein sequence ID" value="EAL65883.1"/>
    <property type="molecule type" value="Genomic_DNA"/>
</dbReference>
<dbReference type="Pfam" id="PF04212">
    <property type="entry name" value="MIT"/>
    <property type="match status" value="1"/>
</dbReference>
<dbReference type="KEGG" id="ddi:DDB_G0283107"/>
<dbReference type="InterPro" id="IPR007330">
    <property type="entry name" value="MIT_dom"/>
</dbReference>
<evidence type="ECO:0000313" key="3">
    <source>
        <dbReference type="EMBL" id="EAL65883.1"/>
    </source>
</evidence>
<feature type="region of interest" description="Disordered" evidence="1">
    <location>
        <begin position="178"/>
        <end position="213"/>
    </location>
</feature>
<evidence type="ECO:0000259" key="2">
    <source>
        <dbReference type="Pfam" id="PF04212"/>
    </source>
</evidence>